<reference evidence="1 2" key="1">
    <citation type="submission" date="2020-08" db="EMBL/GenBank/DDBJ databases">
        <title>Genomic Encyclopedia of Type Strains, Phase IV (KMG-V): Genome sequencing to study the core and pangenomes of soil and plant-associated prokaryotes.</title>
        <authorList>
            <person name="Whitman W."/>
        </authorList>
    </citation>
    <scope>NUCLEOTIDE SEQUENCE [LARGE SCALE GENOMIC DNA]</scope>
    <source>
        <strain evidence="1 2">MP7CTX6</strain>
    </source>
</reference>
<accession>A0A7W9DI68</accession>
<sequence length="46" mass="5354">MSCKKNGALINFKAPFVSDLIYTTKRKSPQHLPAMKFLLFFLYIEC</sequence>
<comment type="caution">
    <text evidence="1">The sequence shown here is derived from an EMBL/GenBank/DDBJ whole genome shotgun (WGS) entry which is preliminary data.</text>
</comment>
<protein>
    <submittedName>
        <fullName evidence="1">Uncharacterized protein</fullName>
    </submittedName>
</protein>
<dbReference type="Proteomes" id="UP000537718">
    <property type="component" value="Unassembled WGS sequence"/>
</dbReference>
<gene>
    <name evidence="1" type="ORF">HDE69_000800</name>
</gene>
<evidence type="ECO:0000313" key="2">
    <source>
        <dbReference type="Proteomes" id="UP000537718"/>
    </source>
</evidence>
<proteinExistence type="predicted"/>
<organism evidence="1 2">
    <name type="scientific">Pedobacter cryoconitis</name>
    <dbReference type="NCBI Taxonomy" id="188932"/>
    <lineage>
        <taxon>Bacteria</taxon>
        <taxon>Pseudomonadati</taxon>
        <taxon>Bacteroidota</taxon>
        <taxon>Sphingobacteriia</taxon>
        <taxon>Sphingobacteriales</taxon>
        <taxon>Sphingobacteriaceae</taxon>
        <taxon>Pedobacter</taxon>
    </lineage>
</organism>
<evidence type="ECO:0000313" key="1">
    <source>
        <dbReference type="EMBL" id="MBB5619762.1"/>
    </source>
</evidence>
<dbReference type="AlphaFoldDB" id="A0A7W9DI68"/>
<name>A0A7W9DI68_9SPHI</name>
<dbReference type="EMBL" id="JACHCF010000002">
    <property type="protein sequence ID" value="MBB5619762.1"/>
    <property type="molecule type" value="Genomic_DNA"/>
</dbReference>